<gene>
    <name evidence="19" type="primary">cobS</name>
    <name evidence="20" type="ORF">AB1471_03550</name>
</gene>
<evidence type="ECO:0000256" key="7">
    <source>
        <dbReference type="ARBA" id="ARBA00022475"/>
    </source>
</evidence>
<evidence type="ECO:0000256" key="10">
    <source>
        <dbReference type="ARBA" id="ARBA00022692"/>
    </source>
</evidence>
<evidence type="ECO:0000256" key="4">
    <source>
        <dbReference type="ARBA" id="ARBA00010561"/>
    </source>
</evidence>
<evidence type="ECO:0000256" key="12">
    <source>
        <dbReference type="ARBA" id="ARBA00022989"/>
    </source>
</evidence>
<proteinExistence type="inferred from homology"/>
<feature type="transmembrane region" description="Helical" evidence="19">
    <location>
        <begin position="187"/>
        <end position="207"/>
    </location>
</feature>
<evidence type="ECO:0000313" key="20">
    <source>
        <dbReference type="EMBL" id="MEW9500875.1"/>
    </source>
</evidence>
<evidence type="ECO:0000256" key="8">
    <source>
        <dbReference type="ARBA" id="ARBA00022573"/>
    </source>
</evidence>
<evidence type="ECO:0000256" key="3">
    <source>
        <dbReference type="ARBA" id="ARBA00004663"/>
    </source>
</evidence>
<comment type="catalytic activity">
    <reaction evidence="17 19">
        <text>alpha-ribazole + adenosylcob(III)inamide-GDP = adenosylcob(III)alamin + GMP + H(+)</text>
        <dbReference type="Rhea" id="RHEA:16049"/>
        <dbReference type="ChEBI" id="CHEBI:10329"/>
        <dbReference type="ChEBI" id="CHEBI:15378"/>
        <dbReference type="ChEBI" id="CHEBI:18408"/>
        <dbReference type="ChEBI" id="CHEBI:58115"/>
        <dbReference type="ChEBI" id="CHEBI:60487"/>
        <dbReference type="EC" id="2.7.8.26"/>
    </reaction>
</comment>
<keyword evidence="9 19" id="KW-0808">Transferase</keyword>
<evidence type="ECO:0000256" key="18">
    <source>
        <dbReference type="ARBA" id="ARBA00049504"/>
    </source>
</evidence>
<evidence type="ECO:0000256" key="9">
    <source>
        <dbReference type="ARBA" id="ARBA00022679"/>
    </source>
</evidence>
<dbReference type="RefSeq" id="WP_367778223.1">
    <property type="nucleotide sequence ID" value="NZ_JBFMIA010000002.1"/>
</dbReference>
<dbReference type="Proteomes" id="UP001556040">
    <property type="component" value="Unassembled WGS sequence"/>
</dbReference>
<dbReference type="PANTHER" id="PTHR34148:SF1">
    <property type="entry name" value="ADENOSYLCOBINAMIDE-GDP RIBAZOLETRANSFERASE"/>
    <property type="match status" value="1"/>
</dbReference>
<dbReference type="InterPro" id="IPR003805">
    <property type="entry name" value="CobS"/>
</dbReference>
<evidence type="ECO:0000256" key="11">
    <source>
        <dbReference type="ARBA" id="ARBA00022842"/>
    </source>
</evidence>
<feature type="transmembrane region" description="Helical" evidence="19">
    <location>
        <begin position="6"/>
        <end position="25"/>
    </location>
</feature>
<feature type="transmembrane region" description="Helical" evidence="19">
    <location>
        <begin position="147"/>
        <end position="166"/>
    </location>
</feature>
<name>A0ABV3Q0L1_9BACL</name>
<feature type="transmembrane region" description="Helical" evidence="19">
    <location>
        <begin position="117"/>
        <end position="141"/>
    </location>
</feature>
<evidence type="ECO:0000256" key="15">
    <source>
        <dbReference type="ARBA" id="ARBA00032605"/>
    </source>
</evidence>
<keyword evidence="13 19" id="KW-0472">Membrane</keyword>
<keyword evidence="10 19" id="KW-0812">Transmembrane</keyword>
<dbReference type="Pfam" id="PF02654">
    <property type="entry name" value="CobS"/>
    <property type="match status" value="1"/>
</dbReference>
<dbReference type="HAMAP" id="MF_00719">
    <property type="entry name" value="CobS"/>
    <property type="match status" value="1"/>
</dbReference>
<keyword evidence="8 19" id="KW-0169">Cobalamin biosynthesis</keyword>
<evidence type="ECO:0000256" key="14">
    <source>
        <dbReference type="ARBA" id="ARBA00025228"/>
    </source>
</evidence>
<evidence type="ECO:0000256" key="16">
    <source>
        <dbReference type="ARBA" id="ARBA00032853"/>
    </source>
</evidence>
<sequence length="268" mass="30409">MNKFKLPNLLNGFLLALQFFTIIPIRKEIEMNERTVPWMVGSMPLIGFIIGGVTIVFVEITDKVFTISPLITAFLLLISFIIWTGGLHLDGWTDVSDAFFSYQDFDNRHRILKDPRVGAFGVLSIVILLATKAIVLIDISYQFGIEVIWFLWIPVLSRLMISLLLVRMPLAREDGLAYFLRQSVKRSHIAIPFVLSVLLLAVPFAFVQVEWQLMILLMAGWFIYLIGFIRFAKKEFGGITGDLLGACLEGGELWSVILVWCYLSIAMV</sequence>
<comment type="catalytic activity">
    <reaction evidence="18 19">
        <text>alpha-ribazole 5'-phosphate + adenosylcob(III)inamide-GDP = adenosylcob(III)alamin 5'-phosphate + GMP + H(+)</text>
        <dbReference type="Rhea" id="RHEA:23560"/>
        <dbReference type="ChEBI" id="CHEBI:15378"/>
        <dbReference type="ChEBI" id="CHEBI:57918"/>
        <dbReference type="ChEBI" id="CHEBI:58115"/>
        <dbReference type="ChEBI" id="CHEBI:60487"/>
        <dbReference type="ChEBI" id="CHEBI:60493"/>
        <dbReference type="EC" id="2.7.8.26"/>
    </reaction>
</comment>
<keyword evidence="11 19" id="KW-0460">Magnesium</keyword>
<dbReference type="EC" id="2.7.8.26" evidence="5 19"/>
<evidence type="ECO:0000256" key="2">
    <source>
        <dbReference type="ARBA" id="ARBA00004651"/>
    </source>
</evidence>
<comment type="cofactor">
    <cofactor evidence="1 19">
        <name>Mg(2+)</name>
        <dbReference type="ChEBI" id="CHEBI:18420"/>
    </cofactor>
</comment>
<keyword evidence="12 19" id="KW-1133">Transmembrane helix</keyword>
<evidence type="ECO:0000256" key="5">
    <source>
        <dbReference type="ARBA" id="ARBA00013200"/>
    </source>
</evidence>
<reference evidence="20 21" key="1">
    <citation type="journal article" date="1979" name="Int. J. Syst. Evol. Microbiol.">
        <title>Bacillus globisporus subsp. marinus subsp. nov.</title>
        <authorList>
            <person name="Liu H."/>
        </authorList>
    </citation>
    <scope>NUCLEOTIDE SEQUENCE [LARGE SCALE GENOMIC DNA]</scope>
    <source>
        <strain evidence="20 21">DSM 1297</strain>
    </source>
</reference>
<protein>
    <recommendedName>
        <fullName evidence="6 19">Adenosylcobinamide-GDP ribazoletransferase</fullName>
        <ecNumber evidence="5 19">2.7.8.26</ecNumber>
    </recommendedName>
    <alternativeName>
        <fullName evidence="16 19">Cobalamin synthase</fullName>
    </alternativeName>
    <alternativeName>
        <fullName evidence="15 19">Cobalamin-5'-phosphate synthase</fullName>
    </alternativeName>
</protein>
<evidence type="ECO:0000256" key="19">
    <source>
        <dbReference type="HAMAP-Rule" id="MF_00719"/>
    </source>
</evidence>
<dbReference type="PANTHER" id="PTHR34148">
    <property type="entry name" value="ADENOSYLCOBINAMIDE-GDP RIBAZOLETRANSFERASE"/>
    <property type="match status" value="1"/>
</dbReference>
<evidence type="ECO:0000256" key="1">
    <source>
        <dbReference type="ARBA" id="ARBA00001946"/>
    </source>
</evidence>
<feature type="transmembrane region" description="Helical" evidence="19">
    <location>
        <begin position="213"/>
        <end position="231"/>
    </location>
</feature>
<organism evidence="20 21">
    <name type="scientific">Jeotgalibacillus marinus</name>
    <dbReference type="NCBI Taxonomy" id="86667"/>
    <lineage>
        <taxon>Bacteria</taxon>
        <taxon>Bacillati</taxon>
        <taxon>Bacillota</taxon>
        <taxon>Bacilli</taxon>
        <taxon>Bacillales</taxon>
        <taxon>Caryophanaceae</taxon>
        <taxon>Jeotgalibacillus</taxon>
    </lineage>
</organism>
<keyword evidence="7 19" id="KW-1003">Cell membrane</keyword>
<comment type="pathway">
    <text evidence="3 19">Cofactor biosynthesis; adenosylcobalamin biosynthesis; adenosylcobalamin from cob(II)yrinate a,c-diamide: step 7/7.</text>
</comment>
<feature type="transmembrane region" description="Helical" evidence="19">
    <location>
        <begin position="243"/>
        <end position="265"/>
    </location>
</feature>
<feature type="transmembrane region" description="Helical" evidence="19">
    <location>
        <begin position="37"/>
        <end position="58"/>
    </location>
</feature>
<dbReference type="EMBL" id="JBFMIA010000002">
    <property type="protein sequence ID" value="MEW9500875.1"/>
    <property type="molecule type" value="Genomic_DNA"/>
</dbReference>
<dbReference type="GO" id="GO:0051073">
    <property type="term" value="F:adenosylcobinamide-GDP ribazoletransferase activity"/>
    <property type="evidence" value="ECO:0007669"/>
    <property type="project" value="UniProtKB-EC"/>
</dbReference>
<comment type="similarity">
    <text evidence="4 19">Belongs to the CobS family.</text>
</comment>
<evidence type="ECO:0000256" key="13">
    <source>
        <dbReference type="ARBA" id="ARBA00023136"/>
    </source>
</evidence>
<evidence type="ECO:0000256" key="6">
    <source>
        <dbReference type="ARBA" id="ARBA00015850"/>
    </source>
</evidence>
<accession>A0ABV3Q0L1</accession>
<evidence type="ECO:0000313" key="21">
    <source>
        <dbReference type="Proteomes" id="UP001556040"/>
    </source>
</evidence>
<comment type="function">
    <text evidence="14 19">Joins adenosylcobinamide-GDP and alpha-ribazole to generate adenosylcobalamin (Ado-cobalamin). Also synthesizes adenosylcobalamin 5'-phosphate from adenosylcobinamide-GDP and alpha-ribazole 5'-phosphate.</text>
</comment>
<comment type="subcellular location">
    <subcellularLocation>
        <location evidence="2 19">Cell membrane</location>
        <topology evidence="2 19">Multi-pass membrane protein</topology>
    </subcellularLocation>
</comment>
<keyword evidence="21" id="KW-1185">Reference proteome</keyword>
<comment type="caution">
    <text evidence="20">The sequence shown here is derived from an EMBL/GenBank/DDBJ whole genome shotgun (WGS) entry which is preliminary data.</text>
</comment>
<feature type="transmembrane region" description="Helical" evidence="19">
    <location>
        <begin position="64"/>
        <end position="83"/>
    </location>
</feature>
<evidence type="ECO:0000256" key="17">
    <source>
        <dbReference type="ARBA" id="ARBA00048623"/>
    </source>
</evidence>